<comment type="caution">
    <text evidence="1">The sequence shown here is derived from an EMBL/GenBank/DDBJ whole genome shotgun (WGS) entry which is preliminary data.</text>
</comment>
<accession>A0A604VC56</accession>
<evidence type="ECO:0000313" key="1">
    <source>
        <dbReference type="EMBL" id="EBY7387826.1"/>
    </source>
</evidence>
<sequence>MNRQESAALNMAKFIRTQTLLLLEKIDQLDLDDEATECEKLHEQAENLYQKLLARLDLDIAP</sequence>
<dbReference type="PRINTS" id="PR00835">
    <property type="entry name" value="ROPREGULATRY"/>
</dbReference>
<protein>
    <submittedName>
        <fullName evidence="1">Rop family plasmid primer RNA-binding protein</fullName>
    </submittedName>
</protein>
<dbReference type="EMBL" id="AAHOXC010000054">
    <property type="protein sequence ID" value="EBY7387826.1"/>
    <property type="molecule type" value="Genomic_DNA"/>
</dbReference>
<dbReference type="InterPro" id="IPR035962">
    <property type="entry name" value="Rop-like_sf"/>
</dbReference>
<proteinExistence type="predicted"/>
<dbReference type="Pfam" id="PF01815">
    <property type="entry name" value="Rop"/>
    <property type="match status" value="1"/>
</dbReference>
<reference evidence="1" key="1">
    <citation type="submission" date="2018-09" db="EMBL/GenBank/DDBJ databases">
        <authorList>
            <person name="Ashton P.M."/>
            <person name="Dallman T."/>
            <person name="Nair S."/>
            <person name="De Pinna E."/>
            <person name="Peters T."/>
            <person name="Grant K."/>
        </authorList>
    </citation>
    <scope>NUCLEOTIDE SEQUENCE</scope>
    <source>
        <strain evidence="1">394884</strain>
    </source>
</reference>
<dbReference type="PIRSF" id="PIRSF003229">
    <property type="entry name" value="Rop_reg"/>
    <property type="match status" value="1"/>
</dbReference>
<dbReference type="AlphaFoldDB" id="A0A604VC56"/>
<organism evidence="1">
    <name type="scientific">Salmonella enterica subsp. enterica serovar Braenderup</name>
    <dbReference type="NCBI Taxonomy" id="149391"/>
    <lineage>
        <taxon>Bacteria</taxon>
        <taxon>Pseudomonadati</taxon>
        <taxon>Pseudomonadota</taxon>
        <taxon>Gammaproteobacteria</taxon>
        <taxon>Enterobacterales</taxon>
        <taxon>Enterobacteriaceae</taxon>
        <taxon>Salmonella</taxon>
    </lineage>
</organism>
<dbReference type="SUPFAM" id="SSF47380">
    <property type="entry name" value="ROP protein"/>
    <property type="match status" value="1"/>
</dbReference>
<name>A0A604VC56_SALET</name>
<gene>
    <name evidence="1" type="ORF">D6J51_25530</name>
</gene>
<dbReference type="Gene3D" id="1.10.287.230">
    <property type="match status" value="1"/>
</dbReference>
<dbReference type="InterPro" id="IPR000769">
    <property type="entry name" value="Regulatory_Rop"/>
</dbReference>